<keyword evidence="2" id="KW-0805">Transcription regulation</keyword>
<dbReference type="InterPro" id="IPR036388">
    <property type="entry name" value="WH-like_DNA-bd_sf"/>
</dbReference>
<organism evidence="7 8">
    <name type="scientific">Kitasatospora kazusensis</name>
    <dbReference type="NCBI Taxonomy" id="407974"/>
    <lineage>
        <taxon>Bacteria</taxon>
        <taxon>Bacillati</taxon>
        <taxon>Actinomycetota</taxon>
        <taxon>Actinomycetes</taxon>
        <taxon>Kitasatosporales</taxon>
        <taxon>Streptomycetaceae</taxon>
        <taxon>Kitasatospora</taxon>
    </lineage>
</organism>
<keyword evidence="4" id="KW-0804">Transcription</keyword>
<dbReference type="Pfam" id="PF08281">
    <property type="entry name" value="Sigma70_r4_2"/>
    <property type="match status" value="1"/>
</dbReference>
<evidence type="ECO:0000256" key="1">
    <source>
        <dbReference type="ARBA" id="ARBA00010641"/>
    </source>
</evidence>
<dbReference type="InterPro" id="IPR039425">
    <property type="entry name" value="RNA_pol_sigma-70-like"/>
</dbReference>
<dbReference type="Gene3D" id="1.10.10.10">
    <property type="entry name" value="Winged helix-like DNA-binding domain superfamily/Winged helix DNA-binding domain"/>
    <property type="match status" value="1"/>
</dbReference>
<name>A0ABN2ZJ54_9ACTN</name>
<dbReference type="SUPFAM" id="SSF88659">
    <property type="entry name" value="Sigma3 and sigma4 domains of RNA polymerase sigma factors"/>
    <property type="match status" value="1"/>
</dbReference>
<dbReference type="PANTHER" id="PTHR43133:SF25">
    <property type="entry name" value="RNA POLYMERASE SIGMA FACTOR RFAY-RELATED"/>
    <property type="match status" value="1"/>
</dbReference>
<dbReference type="InterPro" id="IPR013249">
    <property type="entry name" value="RNA_pol_sigma70_r4_t2"/>
</dbReference>
<dbReference type="InterPro" id="IPR007627">
    <property type="entry name" value="RNA_pol_sigma70_r2"/>
</dbReference>
<evidence type="ECO:0000259" key="5">
    <source>
        <dbReference type="Pfam" id="PF04542"/>
    </source>
</evidence>
<dbReference type="SUPFAM" id="SSF88946">
    <property type="entry name" value="Sigma2 domain of RNA polymerase sigma factors"/>
    <property type="match status" value="1"/>
</dbReference>
<dbReference type="RefSeq" id="WP_344464754.1">
    <property type="nucleotide sequence ID" value="NZ_BAAANT010000013.1"/>
</dbReference>
<dbReference type="EMBL" id="BAAANT010000013">
    <property type="protein sequence ID" value="GAA2143006.1"/>
    <property type="molecule type" value="Genomic_DNA"/>
</dbReference>
<evidence type="ECO:0000256" key="2">
    <source>
        <dbReference type="ARBA" id="ARBA00023015"/>
    </source>
</evidence>
<reference evidence="7 8" key="1">
    <citation type="journal article" date="2019" name="Int. J. Syst. Evol. Microbiol.">
        <title>The Global Catalogue of Microorganisms (GCM) 10K type strain sequencing project: providing services to taxonomists for standard genome sequencing and annotation.</title>
        <authorList>
            <consortium name="The Broad Institute Genomics Platform"/>
            <consortium name="The Broad Institute Genome Sequencing Center for Infectious Disease"/>
            <person name="Wu L."/>
            <person name="Ma J."/>
        </authorList>
    </citation>
    <scope>NUCLEOTIDE SEQUENCE [LARGE SCALE GENOMIC DNA]</scope>
    <source>
        <strain evidence="7 8">JCM 14560</strain>
    </source>
</reference>
<comment type="caution">
    <text evidence="7">The sequence shown here is derived from an EMBL/GenBank/DDBJ whole genome shotgun (WGS) entry which is preliminary data.</text>
</comment>
<evidence type="ECO:0000259" key="6">
    <source>
        <dbReference type="Pfam" id="PF08281"/>
    </source>
</evidence>
<feature type="domain" description="RNA polymerase sigma factor 70 region 4 type 2" evidence="6">
    <location>
        <begin position="137"/>
        <end position="187"/>
    </location>
</feature>
<evidence type="ECO:0000256" key="4">
    <source>
        <dbReference type="ARBA" id="ARBA00023163"/>
    </source>
</evidence>
<dbReference type="InterPro" id="IPR013325">
    <property type="entry name" value="RNA_pol_sigma_r2"/>
</dbReference>
<dbReference type="InterPro" id="IPR013324">
    <property type="entry name" value="RNA_pol_sigma_r3/r4-like"/>
</dbReference>
<dbReference type="NCBIfam" id="TIGR02937">
    <property type="entry name" value="sigma70-ECF"/>
    <property type="match status" value="1"/>
</dbReference>
<gene>
    <name evidence="7" type="ORF">GCM10009760_28820</name>
</gene>
<comment type="similarity">
    <text evidence="1">Belongs to the sigma-70 factor family. ECF subfamily.</text>
</comment>
<evidence type="ECO:0000256" key="3">
    <source>
        <dbReference type="ARBA" id="ARBA00023082"/>
    </source>
</evidence>
<dbReference type="PANTHER" id="PTHR43133">
    <property type="entry name" value="RNA POLYMERASE ECF-TYPE SIGMA FACTO"/>
    <property type="match status" value="1"/>
</dbReference>
<proteinExistence type="inferred from homology"/>
<dbReference type="Gene3D" id="1.10.1740.10">
    <property type="match status" value="1"/>
</dbReference>
<sequence>MTTTAPGTAPAPGHAVPDSLVIGASLADPERFGEIYDRHAAVIHRYLARRIGVPVADDLASETFLAAFRIRGRYDPDRDDALPWLYGIATNLLRRHQRTERAQYRAMARTGIDPWGVPDHADAVAGRITAVGQAQDVAGALQHLTAKERDVLLLFAWAELGYDEIAGALDIPVGTVRSRLNRARKRLRAALSHPTGQAKDAS</sequence>
<dbReference type="InterPro" id="IPR014284">
    <property type="entry name" value="RNA_pol_sigma-70_dom"/>
</dbReference>
<evidence type="ECO:0000313" key="8">
    <source>
        <dbReference type="Proteomes" id="UP001422759"/>
    </source>
</evidence>
<feature type="domain" description="RNA polymerase sigma-70 region 2" evidence="5">
    <location>
        <begin position="35"/>
        <end position="101"/>
    </location>
</feature>
<dbReference type="CDD" id="cd06171">
    <property type="entry name" value="Sigma70_r4"/>
    <property type="match status" value="1"/>
</dbReference>
<accession>A0ABN2ZJ54</accession>
<evidence type="ECO:0000313" key="7">
    <source>
        <dbReference type="EMBL" id="GAA2143006.1"/>
    </source>
</evidence>
<protein>
    <submittedName>
        <fullName evidence="7">RNA polymerase sigma factor</fullName>
    </submittedName>
</protein>
<dbReference type="Proteomes" id="UP001422759">
    <property type="component" value="Unassembled WGS sequence"/>
</dbReference>
<keyword evidence="8" id="KW-1185">Reference proteome</keyword>
<keyword evidence="3" id="KW-0731">Sigma factor</keyword>
<dbReference type="Pfam" id="PF04542">
    <property type="entry name" value="Sigma70_r2"/>
    <property type="match status" value="1"/>
</dbReference>